<protein>
    <recommendedName>
        <fullName evidence="3">Glycoside hydrolase family 42 N-terminal domain-containing protein</fullName>
    </recommendedName>
</protein>
<dbReference type="SUPFAM" id="SSF51445">
    <property type="entry name" value="(Trans)glycosidases"/>
    <property type="match status" value="1"/>
</dbReference>
<dbReference type="InterPro" id="IPR013529">
    <property type="entry name" value="Glyco_hydro_42_N"/>
</dbReference>
<organism evidence="4 5">
    <name type="scientific">Ravibacter arvi</name>
    <dbReference type="NCBI Taxonomy" id="2051041"/>
    <lineage>
        <taxon>Bacteria</taxon>
        <taxon>Pseudomonadati</taxon>
        <taxon>Bacteroidota</taxon>
        <taxon>Cytophagia</taxon>
        <taxon>Cytophagales</taxon>
        <taxon>Spirosomataceae</taxon>
        <taxon>Ravibacter</taxon>
    </lineage>
</organism>
<dbReference type="RefSeq" id="WP_345027916.1">
    <property type="nucleotide sequence ID" value="NZ_BAABEY010000018.1"/>
</dbReference>
<accession>A0ABP8LWP6</accession>
<evidence type="ECO:0000313" key="4">
    <source>
        <dbReference type="EMBL" id="GAA4437376.1"/>
    </source>
</evidence>
<evidence type="ECO:0000256" key="1">
    <source>
        <dbReference type="ARBA" id="ARBA00022801"/>
    </source>
</evidence>
<evidence type="ECO:0000313" key="5">
    <source>
        <dbReference type="Proteomes" id="UP001501508"/>
    </source>
</evidence>
<keyword evidence="5" id="KW-1185">Reference proteome</keyword>
<reference evidence="5" key="1">
    <citation type="journal article" date="2019" name="Int. J. Syst. Evol. Microbiol.">
        <title>The Global Catalogue of Microorganisms (GCM) 10K type strain sequencing project: providing services to taxonomists for standard genome sequencing and annotation.</title>
        <authorList>
            <consortium name="The Broad Institute Genomics Platform"/>
            <consortium name="The Broad Institute Genome Sequencing Center for Infectious Disease"/>
            <person name="Wu L."/>
            <person name="Ma J."/>
        </authorList>
    </citation>
    <scope>NUCLEOTIDE SEQUENCE [LARGE SCALE GENOMIC DNA]</scope>
    <source>
        <strain evidence="5">JCM 31920</strain>
    </source>
</reference>
<dbReference type="InterPro" id="IPR017853">
    <property type="entry name" value="GH"/>
</dbReference>
<feature type="domain" description="Glycoside hydrolase family 42 N-terminal" evidence="3">
    <location>
        <begin position="169"/>
        <end position="286"/>
    </location>
</feature>
<dbReference type="EMBL" id="BAABEY010000018">
    <property type="protein sequence ID" value="GAA4437376.1"/>
    <property type="molecule type" value="Genomic_DNA"/>
</dbReference>
<evidence type="ECO:0000259" key="3">
    <source>
        <dbReference type="Pfam" id="PF02449"/>
    </source>
</evidence>
<gene>
    <name evidence="4" type="ORF">GCM10023091_16500</name>
</gene>
<evidence type="ECO:0000256" key="2">
    <source>
        <dbReference type="ARBA" id="ARBA00023295"/>
    </source>
</evidence>
<sequence length="397" mass="44863">MRYSLVIVLLTLLFTRALSQDKLPAGKPLPVLAWMGVPAEETSEARFRELKEAGISLNFVHYPDLAAVEKALEIGKKTGVQLVVACPELKSEPEKTVKRLMNHPAVAGYYLRDEPSRKDFPELGEWAKRIRSVDKSKFCYINLFPTYASKEQLGTETYREYVETFVKEVPLPFISFDHYPLMKNRVSTRDYYENMEIVADIARKSGRDLWAFSLAVAFHDYAIPTLAEMKFQVYSILAYGAQTVQYFTYWTPVTDVWDFHHAPITADGKRTDTYEHVKTINQEIQSLAGVFVGSKVLSVWHTGDKIPQGTRRMAALPPKIKVLETTGGGAVVSLMEKGNDTFLVIVNRDYQQPMKLTLVAEDDVRKVQKDGTLVPAGAYTSTLAVDPGDVAIYMWKK</sequence>
<dbReference type="Pfam" id="PF02449">
    <property type="entry name" value="Glyco_hydro_42"/>
    <property type="match status" value="1"/>
</dbReference>
<dbReference type="Gene3D" id="3.20.20.80">
    <property type="entry name" value="Glycosidases"/>
    <property type="match status" value="1"/>
</dbReference>
<proteinExistence type="predicted"/>
<keyword evidence="1" id="KW-0378">Hydrolase</keyword>
<name>A0ABP8LWP6_9BACT</name>
<keyword evidence="2" id="KW-0326">Glycosidase</keyword>
<dbReference type="Proteomes" id="UP001501508">
    <property type="component" value="Unassembled WGS sequence"/>
</dbReference>
<comment type="caution">
    <text evidence="4">The sequence shown here is derived from an EMBL/GenBank/DDBJ whole genome shotgun (WGS) entry which is preliminary data.</text>
</comment>